<dbReference type="PROSITE" id="PS50009">
    <property type="entry name" value="RASGEF_CAT"/>
    <property type="match status" value="1"/>
</dbReference>
<dbReference type="InterPro" id="IPR023578">
    <property type="entry name" value="Ras_GEF_dom_sf"/>
</dbReference>
<dbReference type="Gene3D" id="1.10.840.10">
    <property type="entry name" value="Ras guanine-nucleotide exchange factors catalytic domain"/>
    <property type="match status" value="1"/>
</dbReference>
<comment type="caution">
    <text evidence="4">The sequence shown here is derived from an EMBL/GenBank/DDBJ whole genome shotgun (WGS) entry which is preliminary data.</text>
</comment>
<dbReference type="OrthoDB" id="25179at2759"/>
<dbReference type="GO" id="GO:0007264">
    <property type="term" value="P:small GTPase-mediated signal transduction"/>
    <property type="evidence" value="ECO:0007669"/>
    <property type="project" value="InterPro"/>
</dbReference>
<accession>X6NKW0</accession>
<name>X6NKW0_RETFI</name>
<evidence type="ECO:0000313" key="4">
    <source>
        <dbReference type="EMBL" id="ETO26553.1"/>
    </source>
</evidence>
<protein>
    <recommendedName>
        <fullName evidence="3">Ras-GEF domain-containing protein</fullName>
    </recommendedName>
</protein>
<reference evidence="4 5" key="1">
    <citation type="journal article" date="2013" name="Curr. Biol.">
        <title>The Genome of the Foraminiferan Reticulomyxa filosa.</title>
        <authorList>
            <person name="Glockner G."/>
            <person name="Hulsmann N."/>
            <person name="Schleicher M."/>
            <person name="Noegel A.A."/>
            <person name="Eichinger L."/>
            <person name="Gallinger C."/>
            <person name="Pawlowski J."/>
            <person name="Sierra R."/>
            <person name="Euteneuer U."/>
            <person name="Pillet L."/>
            <person name="Moustafa A."/>
            <person name="Platzer M."/>
            <person name="Groth M."/>
            <person name="Szafranski K."/>
            <person name="Schliwa M."/>
        </authorList>
    </citation>
    <scope>NUCLEOTIDE SEQUENCE [LARGE SCALE GENOMIC DNA]</scope>
</reference>
<dbReference type="SUPFAM" id="SSF48366">
    <property type="entry name" value="Ras GEF"/>
    <property type="match status" value="1"/>
</dbReference>
<evidence type="ECO:0000259" key="3">
    <source>
        <dbReference type="PROSITE" id="PS50009"/>
    </source>
</evidence>
<evidence type="ECO:0000256" key="1">
    <source>
        <dbReference type="ARBA" id="ARBA00022658"/>
    </source>
</evidence>
<sequence length="135" mass="16065">MNQTLPKKHEEAFTEIQQIFDSGHNWAELRKLHRQAPTPAILHIGVLLQDIVFIDEGNVERKDGIINFSRLMRLYEKIEMLSMYQQESYSFKEDTIIQQVLEEDFKAQEKLDDEHLWQFSTDVKEKDNKALGWKE</sequence>
<organism evidence="4 5">
    <name type="scientific">Reticulomyxa filosa</name>
    <dbReference type="NCBI Taxonomy" id="46433"/>
    <lineage>
        <taxon>Eukaryota</taxon>
        <taxon>Sar</taxon>
        <taxon>Rhizaria</taxon>
        <taxon>Retaria</taxon>
        <taxon>Foraminifera</taxon>
        <taxon>Monothalamids</taxon>
        <taxon>Reticulomyxidae</taxon>
        <taxon>Reticulomyxa</taxon>
    </lineage>
</organism>
<dbReference type="Pfam" id="PF00617">
    <property type="entry name" value="RasGEF"/>
    <property type="match status" value="1"/>
</dbReference>
<gene>
    <name evidence="4" type="ORF">RFI_10583</name>
</gene>
<dbReference type="InterPro" id="IPR001895">
    <property type="entry name" value="RASGEF_cat_dom"/>
</dbReference>
<dbReference type="PANTHER" id="PTHR23113:SF365">
    <property type="entry name" value="RAS-GEF DOMAIN-CONTAINING PROTEIN"/>
    <property type="match status" value="1"/>
</dbReference>
<dbReference type="PANTHER" id="PTHR23113">
    <property type="entry name" value="GUANINE NUCLEOTIDE EXCHANGE FACTOR"/>
    <property type="match status" value="1"/>
</dbReference>
<feature type="domain" description="Ras-GEF" evidence="3">
    <location>
        <begin position="1"/>
        <end position="126"/>
    </location>
</feature>
<dbReference type="GO" id="GO:0005085">
    <property type="term" value="F:guanyl-nucleotide exchange factor activity"/>
    <property type="evidence" value="ECO:0007669"/>
    <property type="project" value="UniProtKB-KW"/>
</dbReference>
<dbReference type="InterPro" id="IPR036964">
    <property type="entry name" value="RASGEF_cat_dom_sf"/>
</dbReference>
<dbReference type="AlphaFoldDB" id="X6NKW0"/>
<evidence type="ECO:0000313" key="5">
    <source>
        <dbReference type="Proteomes" id="UP000023152"/>
    </source>
</evidence>
<dbReference type="Proteomes" id="UP000023152">
    <property type="component" value="Unassembled WGS sequence"/>
</dbReference>
<proteinExistence type="predicted"/>
<keyword evidence="5" id="KW-1185">Reference proteome</keyword>
<dbReference type="EMBL" id="ASPP01007788">
    <property type="protein sequence ID" value="ETO26553.1"/>
    <property type="molecule type" value="Genomic_DNA"/>
</dbReference>
<keyword evidence="1 2" id="KW-0344">Guanine-nucleotide releasing factor</keyword>
<evidence type="ECO:0000256" key="2">
    <source>
        <dbReference type="PROSITE-ProRule" id="PRU00168"/>
    </source>
</evidence>
<dbReference type="InterPro" id="IPR008937">
    <property type="entry name" value="Ras-like_GEF"/>
</dbReference>